<gene>
    <name evidence="1" type="ORF">F543_1860</name>
</gene>
<dbReference type="RefSeq" id="WP_025289978.1">
    <property type="nucleotide sequence ID" value="NZ_CP006955.1"/>
</dbReference>
<reference evidence="1 2" key="1">
    <citation type="submission" date="2013-12" db="EMBL/GenBank/DDBJ databases">
        <title>Annotation of the Bibersteinia trehalosi USDA-ARS-USMARC-189 complete genome.</title>
        <authorList>
            <person name="Harhay G.P."/>
            <person name="McVey S."/>
            <person name="Clawson M.L."/>
            <person name="Bono J."/>
            <person name="Heaton M.P."/>
            <person name="Chitko-Mckown C.G."/>
            <person name="Harhay D.M."/>
            <person name="Smith T.P.L."/>
        </authorList>
    </citation>
    <scope>NUCLEOTIDE SEQUENCE [LARGE SCALE GENOMIC DNA]</scope>
    <source>
        <strain evidence="1 2">USDA-ARS-USMARC-189</strain>
    </source>
</reference>
<accession>A0ABM5PA14</accession>
<name>A0ABM5PA14_BIBTR</name>
<protein>
    <recommendedName>
        <fullName evidence="3">DUF2303 family protein</fullName>
    </recommendedName>
</protein>
<evidence type="ECO:0000313" key="1">
    <source>
        <dbReference type="EMBL" id="AHG83050.1"/>
    </source>
</evidence>
<proteinExistence type="predicted"/>
<organism evidence="1 2">
    <name type="scientific">Bibersteinia trehalosi USDA-ARS-USMARC-189</name>
    <dbReference type="NCBI Taxonomy" id="1263831"/>
    <lineage>
        <taxon>Bacteria</taxon>
        <taxon>Pseudomonadati</taxon>
        <taxon>Pseudomonadota</taxon>
        <taxon>Gammaproteobacteria</taxon>
        <taxon>Pasteurellales</taxon>
        <taxon>Pasteurellaceae</taxon>
        <taxon>Bibersteinia</taxon>
    </lineage>
</organism>
<dbReference type="EMBL" id="CP006955">
    <property type="protein sequence ID" value="AHG83050.1"/>
    <property type="molecule type" value="Genomic_DNA"/>
</dbReference>
<dbReference type="Proteomes" id="UP000019092">
    <property type="component" value="Chromosome"/>
</dbReference>
<keyword evidence="2" id="KW-1185">Reference proteome</keyword>
<dbReference type="InterPro" id="IPR019276">
    <property type="entry name" value="DUF2303"/>
</dbReference>
<sequence length="267" mass="30194">MDKTTIQQISTLAVAATKEIETEYPAVMLPEGIKLHSLEPFQAHRNQFQAMFSTRHFGSFIKYARTNAQDDAQCFVDQTEMAASIVFDMGTREKAGHAKHRALLHLKETAAYRAIRKINGEKCSQRTFSDFLEDWGDYLTAYHHDEEISVKNAVQAVRKMTIDYARNEEHELSDFAAKKSAMESVEAKSVLTLPTHLVFTCNPYNGLDTRSFTLRVQVLTGSSEPVLIARLIQAEQFEEAIATEFAEKLTDELVDTQIKVNIGKIEI</sequence>
<evidence type="ECO:0000313" key="2">
    <source>
        <dbReference type="Proteomes" id="UP000019092"/>
    </source>
</evidence>
<evidence type="ECO:0008006" key="3">
    <source>
        <dbReference type="Google" id="ProtNLM"/>
    </source>
</evidence>
<dbReference type="Pfam" id="PF10065">
    <property type="entry name" value="DUF2303"/>
    <property type="match status" value="1"/>
</dbReference>